<sequence length="199" mass="21479">MQPRIPRQSDREPQERSGRSADSDARLSAELAAAVAGARRRVLRDGDRQIDTAHLLHSLLESDAEVRAVFGEGPGIARLLGYLVQRSIGYGLRWRGGVEDSGGIPVVTEAEGFSPLAAACMEHARERARRRGEAVARGVDLLAALVTDPQARAVEVLQRAGLDPRDVHTRVETLDGPDRQVEASPGGGWPVGRQDPASW</sequence>
<protein>
    <submittedName>
        <fullName evidence="3">Peptidase</fullName>
    </submittedName>
</protein>
<dbReference type="Proteomes" id="UP000730591">
    <property type="component" value="Unassembled WGS sequence"/>
</dbReference>
<evidence type="ECO:0000313" key="4">
    <source>
        <dbReference type="Proteomes" id="UP000730591"/>
    </source>
</evidence>
<organism evidence="3 4">
    <name type="scientific">Streptomyces composti</name>
    <dbReference type="NCBI Taxonomy" id="2720025"/>
    <lineage>
        <taxon>Bacteria</taxon>
        <taxon>Bacillati</taxon>
        <taxon>Actinomycetota</taxon>
        <taxon>Actinomycetes</taxon>
        <taxon>Kitasatosporales</taxon>
        <taxon>Streptomycetaceae</taxon>
        <taxon>Streptomyces</taxon>
    </lineage>
</organism>
<evidence type="ECO:0000256" key="1">
    <source>
        <dbReference type="SAM" id="MobiDB-lite"/>
    </source>
</evidence>
<feature type="region of interest" description="Disordered" evidence="1">
    <location>
        <begin position="1"/>
        <end position="24"/>
    </location>
</feature>
<evidence type="ECO:0000259" key="2">
    <source>
        <dbReference type="Pfam" id="PF02861"/>
    </source>
</evidence>
<dbReference type="InterPro" id="IPR004176">
    <property type="entry name" value="Clp_R_N"/>
</dbReference>
<gene>
    <name evidence="3" type="ORF">HCJ93_19380</name>
</gene>
<dbReference type="SUPFAM" id="SSF81923">
    <property type="entry name" value="Double Clp-N motif"/>
    <property type="match status" value="1"/>
</dbReference>
<reference evidence="3 4" key="1">
    <citation type="submission" date="2020-03" db="EMBL/GenBank/DDBJ databases">
        <title>WGS of actinomycetes isolated from Thailand.</title>
        <authorList>
            <person name="Thawai C."/>
        </authorList>
    </citation>
    <scope>NUCLEOTIDE SEQUENCE [LARGE SCALE GENOMIC DNA]</scope>
    <source>
        <strain evidence="3 4">SBST2-5</strain>
    </source>
</reference>
<dbReference type="EMBL" id="JAATEM010000023">
    <property type="protein sequence ID" value="NJP52151.1"/>
    <property type="molecule type" value="Genomic_DNA"/>
</dbReference>
<proteinExistence type="predicted"/>
<feature type="compositionally biased region" description="Basic and acidic residues" evidence="1">
    <location>
        <begin position="7"/>
        <end position="24"/>
    </location>
</feature>
<evidence type="ECO:0000313" key="3">
    <source>
        <dbReference type="EMBL" id="NJP52151.1"/>
    </source>
</evidence>
<dbReference type="RefSeq" id="WP_167996997.1">
    <property type="nucleotide sequence ID" value="NZ_JAATEM010000023.1"/>
</dbReference>
<name>A0ABX1ACG9_9ACTN</name>
<comment type="caution">
    <text evidence="3">The sequence shown here is derived from an EMBL/GenBank/DDBJ whole genome shotgun (WGS) entry which is preliminary data.</text>
</comment>
<keyword evidence="4" id="KW-1185">Reference proteome</keyword>
<feature type="compositionally biased region" description="Basic and acidic residues" evidence="1">
    <location>
        <begin position="172"/>
        <end position="181"/>
    </location>
</feature>
<dbReference type="InterPro" id="IPR036628">
    <property type="entry name" value="Clp_N_dom_sf"/>
</dbReference>
<feature type="domain" description="Clp R" evidence="2">
    <location>
        <begin position="113"/>
        <end position="178"/>
    </location>
</feature>
<accession>A0ABX1ACG9</accession>
<dbReference type="Pfam" id="PF02861">
    <property type="entry name" value="Clp_N"/>
    <property type="match status" value="1"/>
</dbReference>
<dbReference type="Gene3D" id="1.10.1780.10">
    <property type="entry name" value="Clp, N-terminal domain"/>
    <property type="match status" value="1"/>
</dbReference>
<feature type="region of interest" description="Disordered" evidence="1">
    <location>
        <begin position="172"/>
        <end position="199"/>
    </location>
</feature>